<name>A0A838L6Z5_9SPHN</name>
<evidence type="ECO:0000313" key="1">
    <source>
        <dbReference type="EMBL" id="MBA2934475.1"/>
    </source>
</evidence>
<protein>
    <submittedName>
        <fullName evidence="1">Gluconate 2-dehydrogenase subunit 3 family protein</fullName>
    </submittedName>
</protein>
<accession>A0A838L6Z5</accession>
<dbReference type="InterPro" id="IPR027056">
    <property type="entry name" value="Gluconate_2DH_su3"/>
</dbReference>
<dbReference type="Proteomes" id="UP000570166">
    <property type="component" value="Unassembled WGS sequence"/>
</dbReference>
<dbReference type="EMBL" id="JACEIB010000006">
    <property type="protein sequence ID" value="MBA2934475.1"/>
    <property type="molecule type" value="Genomic_DNA"/>
</dbReference>
<organism evidence="1 2">
    <name type="scientific">Sphingomonas chungangi</name>
    <dbReference type="NCBI Taxonomy" id="2683589"/>
    <lineage>
        <taxon>Bacteria</taxon>
        <taxon>Pseudomonadati</taxon>
        <taxon>Pseudomonadota</taxon>
        <taxon>Alphaproteobacteria</taxon>
        <taxon>Sphingomonadales</taxon>
        <taxon>Sphingomonadaceae</taxon>
        <taxon>Sphingomonas</taxon>
    </lineage>
</organism>
<dbReference type="AlphaFoldDB" id="A0A838L6Z5"/>
<sequence length="181" mass="19796">MSERSDLLSDRQRATLRTAIDRIVPQPEGRAPVNALALLLAKIADDGSDGHRHHQLPGLRACYERGLDAIEEEAKARHGTSFHLLDGSQADLLLSAIERGDVCSNAWGDLPPAIFWGWRLLPDIVSSYYAHPSAWSAMGFGGPASPRGYVRIEGDRRDPWEAVEADDGTLIPAARQNKHVG</sequence>
<proteinExistence type="predicted"/>
<gene>
    <name evidence="1" type="ORF">HZF05_10235</name>
</gene>
<comment type="caution">
    <text evidence="1">The sequence shown here is derived from an EMBL/GenBank/DDBJ whole genome shotgun (WGS) entry which is preliminary data.</text>
</comment>
<dbReference type="Pfam" id="PF13618">
    <property type="entry name" value="Gluconate_2-dh3"/>
    <property type="match status" value="1"/>
</dbReference>
<evidence type="ECO:0000313" key="2">
    <source>
        <dbReference type="Proteomes" id="UP000570166"/>
    </source>
</evidence>
<reference evidence="1 2" key="1">
    <citation type="submission" date="2020-07" db="EMBL/GenBank/DDBJ databases">
        <authorList>
            <person name="Sun Q."/>
        </authorList>
    </citation>
    <scope>NUCLEOTIDE SEQUENCE [LARGE SCALE GENOMIC DNA]</scope>
    <source>
        <strain evidence="1 2">CGMCC 1.13654</strain>
    </source>
</reference>
<keyword evidence="2" id="KW-1185">Reference proteome</keyword>